<keyword evidence="2 5" id="KW-0378">Hydrolase</keyword>
<evidence type="ECO:0000313" key="8">
    <source>
        <dbReference type="Proteomes" id="UP000262583"/>
    </source>
</evidence>
<dbReference type="GO" id="GO:0006226">
    <property type="term" value="P:dUMP biosynthetic process"/>
    <property type="evidence" value="ECO:0007669"/>
    <property type="project" value="UniProtKB-UniRule"/>
</dbReference>
<evidence type="ECO:0000256" key="3">
    <source>
        <dbReference type="ARBA" id="ARBA00023080"/>
    </source>
</evidence>
<dbReference type="PANTHER" id="PTHR11241:SF0">
    <property type="entry name" value="DEOXYURIDINE 5'-TRIPHOSPHATE NUCLEOTIDOHYDROLASE"/>
    <property type="match status" value="1"/>
</dbReference>
<dbReference type="NCBIfam" id="TIGR00576">
    <property type="entry name" value="dut"/>
    <property type="match status" value="1"/>
</dbReference>
<gene>
    <name evidence="5" type="primary">dut</name>
    <name evidence="7" type="ORF">BRCON_1243</name>
</gene>
<reference evidence="7 8" key="1">
    <citation type="submission" date="2018-05" db="EMBL/GenBank/DDBJ databases">
        <title>A metagenomic window into the 2 km-deep terrestrial subsurface aquifer revealed taxonomically and functionally diverse microbial community comprising novel uncultured bacterial lineages.</title>
        <authorList>
            <person name="Kadnikov V.V."/>
            <person name="Mardanov A.V."/>
            <person name="Beletsky A.V."/>
            <person name="Banks D."/>
            <person name="Pimenov N.V."/>
            <person name="Frank Y.A."/>
            <person name="Karnachuk O.V."/>
            <person name="Ravin N.V."/>
        </authorList>
    </citation>
    <scope>NUCLEOTIDE SEQUENCE [LARGE SCALE GENOMIC DNA]</scope>
    <source>
        <strain evidence="7">BY</strain>
    </source>
</reference>
<protein>
    <recommendedName>
        <fullName evidence="5">Deoxyuridine 5'-triphosphate nucleotidohydrolase</fullName>
        <shortName evidence="5">dUTPase</shortName>
        <ecNumber evidence="5">3.6.1.23</ecNumber>
    </recommendedName>
    <alternativeName>
        <fullName evidence="5">dUTP pyrophosphatase</fullName>
    </alternativeName>
</protein>
<dbReference type="GO" id="GO:0000287">
    <property type="term" value="F:magnesium ion binding"/>
    <property type="evidence" value="ECO:0007669"/>
    <property type="project" value="UniProtKB-UniRule"/>
</dbReference>
<dbReference type="SUPFAM" id="SSF51283">
    <property type="entry name" value="dUTPase-like"/>
    <property type="match status" value="1"/>
</dbReference>
<dbReference type="GO" id="GO:0004170">
    <property type="term" value="F:dUTP diphosphatase activity"/>
    <property type="evidence" value="ECO:0007669"/>
    <property type="project" value="UniProtKB-UniRule"/>
</dbReference>
<feature type="binding site" evidence="5">
    <location>
        <begin position="90"/>
        <end position="92"/>
    </location>
    <ligand>
        <name>substrate</name>
    </ligand>
</feature>
<dbReference type="InterPro" id="IPR029054">
    <property type="entry name" value="dUTPase-like"/>
</dbReference>
<evidence type="ECO:0000313" key="7">
    <source>
        <dbReference type="EMBL" id="AXA36020.1"/>
    </source>
</evidence>
<dbReference type="GO" id="GO:0046081">
    <property type="term" value="P:dUTP catabolic process"/>
    <property type="evidence" value="ECO:0007669"/>
    <property type="project" value="InterPro"/>
</dbReference>
<dbReference type="CDD" id="cd07557">
    <property type="entry name" value="trimeric_dUTPase"/>
    <property type="match status" value="1"/>
</dbReference>
<evidence type="ECO:0000256" key="1">
    <source>
        <dbReference type="ARBA" id="ARBA00006581"/>
    </source>
</evidence>
<accession>A0A2Z4Y4D9</accession>
<dbReference type="NCBIfam" id="NF001862">
    <property type="entry name" value="PRK00601.1"/>
    <property type="match status" value="1"/>
</dbReference>
<dbReference type="EC" id="3.6.1.23" evidence="5"/>
<dbReference type="Proteomes" id="UP000262583">
    <property type="component" value="Chromosome"/>
</dbReference>
<evidence type="ECO:0000256" key="5">
    <source>
        <dbReference type="HAMAP-Rule" id="MF_00116"/>
    </source>
</evidence>
<dbReference type="PANTHER" id="PTHR11241">
    <property type="entry name" value="DEOXYURIDINE 5'-TRIPHOSPHATE NUCLEOTIDOHYDROLASE"/>
    <property type="match status" value="1"/>
</dbReference>
<keyword evidence="3 5" id="KW-0546">Nucleotide metabolism</keyword>
<dbReference type="InterPro" id="IPR036157">
    <property type="entry name" value="dUTPase-like_sf"/>
</dbReference>
<dbReference type="InterPro" id="IPR008181">
    <property type="entry name" value="dUTPase"/>
</dbReference>
<dbReference type="UniPathway" id="UPA00610">
    <property type="reaction ID" value="UER00666"/>
</dbReference>
<dbReference type="HAMAP" id="MF_00116">
    <property type="entry name" value="dUTPase_bact"/>
    <property type="match status" value="1"/>
</dbReference>
<comment type="catalytic activity">
    <reaction evidence="4 5">
        <text>dUTP + H2O = dUMP + diphosphate + H(+)</text>
        <dbReference type="Rhea" id="RHEA:10248"/>
        <dbReference type="ChEBI" id="CHEBI:15377"/>
        <dbReference type="ChEBI" id="CHEBI:15378"/>
        <dbReference type="ChEBI" id="CHEBI:33019"/>
        <dbReference type="ChEBI" id="CHEBI:61555"/>
        <dbReference type="ChEBI" id="CHEBI:246422"/>
        <dbReference type="EC" id="3.6.1.23"/>
    </reaction>
</comment>
<evidence type="ECO:0000256" key="4">
    <source>
        <dbReference type="ARBA" id="ARBA00047686"/>
    </source>
</evidence>
<feature type="binding site" evidence="5">
    <location>
        <begin position="73"/>
        <end position="75"/>
    </location>
    <ligand>
        <name>substrate</name>
    </ligand>
</feature>
<evidence type="ECO:0000256" key="2">
    <source>
        <dbReference type="ARBA" id="ARBA00022801"/>
    </source>
</evidence>
<dbReference type="EMBL" id="CP030759">
    <property type="protein sequence ID" value="AXA36020.1"/>
    <property type="molecule type" value="Genomic_DNA"/>
</dbReference>
<keyword evidence="5" id="KW-0479">Metal-binding</keyword>
<dbReference type="KEGG" id="schv:BRCON_1243"/>
<comment type="pathway">
    <text evidence="5">Pyrimidine metabolism; dUMP biosynthesis; dUMP from dCTP (dUTP route): step 2/2.</text>
</comment>
<sequence>MSEQPCELVVKVFVEPEAEGLPLPSYMTAGAAAADLRAAVTEPVTIQPGEWARISTGLRLEIPPGFEGQVRPRSGLAAQYGVTLLNSPGTIDSDYRGIVQVILVNLGQAPFTVQRGDRIAQLVIAPVHAARFVRVDQVNPTTRNDGGFGHTGFQ</sequence>
<keyword evidence="5" id="KW-0460">Magnesium</keyword>
<evidence type="ECO:0000259" key="6">
    <source>
        <dbReference type="Pfam" id="PF00692"/>
    </source>
</evidence>
<dbReference type="InterPro" id="IPR033704">
    <property type="entry name" value="dUTPase_trimeric"/>
</dbReference>
<dbReference type="Pfam" id="PF00692">
    <property type="entry name" value="dUTPase"/>
    <property type="match status" value="1"/>
</dbReference>
<feature type="domain" description="dUTPase-like" evidence="6">
    <location>
        <begin position="22"/>
        <end position="152"/>
    </location>
</feature>
<proteinExistence type="inferred from homology"/>
<comment type="similarity">
    <text evidence="1 5">Belongs to the dUTPase family.</text>
</comment>
<dbReference type="Gene3D" id="2.70.40.10">
    <property type="match status" value="1"/>
</dbReference>
<dbReference type="AlphaFoldDB" id="A0A2Z4Y4D9"/>
<comment type="function">
    <text evidence="5">This enzyme is involved in nucleotide metabolism: it produces dUMP, the immediate precursor of thymidine nucleotides and it decreases the intracellular concentration of dUTP so that uracil cannot be incorporated into DNA.</text>
</comment>
<comment type="cofactor">
    <cofactor evidence="5">
        <name>Mg(2+)</name>
        <dbReference type="ChEBI" id="CHEBI:18420"/>
    </cofactor>
</comment>
<comment type="caution">
    <text evidence="5">Lacks conserved residue(s) required for the propagation of feature annotation.</text>
</comment>
<feature type="binding site" evidence="5">
    <location>
        <position position="86"/>
    </location>
    <ligand>
        <name>substrate</name>
    </ligand>
</feature>
<organism evidence="7 8">
    <name type="scientific">Sumerlaea chitinivorans</name>
    <dbReference type="NCBI Taxonomy" id="2250252"/>
    <lineage>
        <taxon>Bacteria</taxon>
        <taxon>Candidatus Sumerlaeota</taxon>
        <taxon>Candidatus Sumerlaeia</taxon>
        <taxon>Candidatus Sumerlaeales</taxon>
        <taxon>Candidatus Sumerlaeaceae</taxon>
        <taxon>Candidatus Sumerlaea</taxon>
    </lineage>
</organism>
<name>A0A2Z4Y4D9_SUMC1</name>